<dbReference type="SUPFAM" id="SSF56801">
    <property type="entry name" value="Acetyl-CoA synthetase-like"/>
    <property type="match status" value="1"/>
</dbReference>
<dbReference type="EMBL" id="JAIFZO010000002">
    <property type="protein sequence ID" value="MCX4237765.1"/>
    <property type="molecule type" value="Genomic_DNA"/>
</dbReference>
<dbReference type="SUPFAM" id="SSF53474">
    <property type="entry name" value="alpha/beta-Hydrolases"/>
    <property type="match status" value="1"/>
</dbReference>
<reference evidence="6" key="1">
    <citation type="journal article" date="2022" name="bioRxiv">
        <title>Discovery and biosynthetic assessment of Streptomyces ortus sp nov. isolated from a deep-sea sponge.</title>
        <authorList>
            <person name="Williams S.E."/>
        </authorList>
    </citation>
    <scope>NUCLEOTIDE SEQUENCE</scope>
    <source>
        <strain evidence="6">A15ISP2-DRY2</strain>
    </source>
</reference>
<dbReference type="Pfam" id="PF13193">
    <property type="entry name" value="AMP-binding_C"/>
    <property type="match status" value="1"/>
</dbReference>
<feature type="compositionally biased region" description="Polar residues" evidence="4">
    <location>
        <begin position="942"/>
        <end position="952"/>
    </location>
</feature>
<dbReference type="InterPro" id="IPR029058">
    <property type="entry name" value="AB_hydrolase_fold"/>
</dbReference>
<dbReference type="InterPro" id="IPR006162">
    <property type="entry name" value="Ppantetheine_attach_site"/>
</dbReference>
<dbReference type="SUPFAM" id="SSF52777">
    <property type="entry name" value="CoA-dependent acyltransferases"/>
    <property type="match status" value="2"/>
</dbReference>
<evidence type="ECO:0000259" key="5">
    <source>
        <dbReference type="PROSITE" id="PS50075"/>
    </source>
</evidence>
<comment type="caution">
    <text evidence="6">The sequence shown here is derived from an EMBL/GenBank/DDBJ whole genome shotgun (WGS) entry which is preliminary data.</text>
</comment>
<feature type="region of interest" description="Disordered" evidence="4">
    <location>
        <begin position="931"/>
        <end position="955"/>
    </location>
</feature>
<dbReference type="Pfam" id="PF00501">
    <property type="entry name" value="AMP-binding"/>
    <property type="match status" value="1"/>
</dbReference>
<dbReference type="Gene3D" id="3.30.300.30">
    <property type="match status" value="1"/>
</dbReference>
<dbReference type="InterPro" id="IPR001031">
    <property type="entry name" value="Thioesterase"/>
</dbReference>
<keyword evidence="2" id="KW-0596">Phosphopantetheine</keyword>
<dbReference type="PANTHER" id="PTHR45527">
    <property type="entry name" value="NONRIBOSOMAL PEPTIDE SYNTHETASE"/>
    <property type="match status" value="1"/>
</dbReference>
<dbReference type="PROSITE" id="PS50075">
    <property type="entry name" value="CARRIER"/>
    <property type="match status" value="1"/>
</dbReference>
<dbReference type="Gene3D" id="3.30.559.10">
    <property type="entry name" value="Chloramphenicol acetyltransferase-like domain"/>
    <property type="match status" value="1"/>
</dbReference>
<evidence type="ECO:0000313" key="6">
    <source>
        <dbReference type="EMBL" id="MCX4237765.1"/>
    </source>
</evidence>
<feature type="domain" description="Carrier" evidence="5">
    <location>
        <begin position="951"/>
        <end position="1026"/>
    </location>
</feature>
<dbReference type="InterPro" id="IPR020806">
    <property type="entry name" value="PKS_PP-bd"/>
</dbReference>
<dbReference type="SMART" id="SM00823">
    <property type="entry name" value="PKS_PP"/>
    <property type="match status" value="1"/>
</dbReference>
<dbReference type="Gene3D" id="3.40.50.1820">
    <property type="entry name" value="alpha/beta hydrolase"/>
    <property type="match status" value="1"/>
</dbReference>
<sequence length="1273" mass="138959">MIPLSYAQRRMWVLHRMAGESENWNMPAAFRLTGSLDQAALAAAIRDVVDRHEILRTIYVMNDDGGLHQRILPTAEVSLEMPVVELAPEDVSGAVDEAMAYRFDLAAEIPVRVRLFRISPREHVLVLLVHHIASDGSSFAPLVRDLAEAYTARLDGGAPQWVPLPVQYKDYTMWHREMLGDVADPDSLAATQIEYWHRELAGVPQPLNLPLDRPRSAEASECGAVVDLEVGPEVGTGLQKLADERGSTMSMVLHAALSVLLCRIGGGEDVTIGSSIAGRTDEALADLVGFFVNTQVLRVDLSGDPAFTELLAQVRDKSLAAYEHQDVPFDMLVEAINPERSAAYQPLFQVMLGLQNYERPQFELPGLTLEVEQAAQPTARVDLFFNLVVDDSGALRGDLSYPVDLFDRETVEAVAARFVRVLEQVVADPGVCVGDVDVLSAGERQRLVVELNDTAEPTLDDGLVAAVLKQVQAAPEARAVIGEEESLTYRELDARSSRLAHWLVDRGVRAESRVAVCLPRTVNLVVALLAVLKAGGASVPIDPDDPRSWIDDILEHADPTLVLDADALAGADCSGYPDAAPEVAVRPENTQYVTYMSGATGEPKGVAIPRGAVANSLATTERRFPLSSADRMLFGTAVALDMAHIELYLPLIAGATMVVAGKDTVTDMPTVAELMHRHGVTAVQATPAFWQLLLMHEPHVANGLRIIVGGEVVPARLARILAKQAAEVFHMYGPTETTAWSTAARVKVGAGVPIGLPVGNTQVYVLDSRLRPVPRGVPGELYLAGAGMARGYRRRPELTAARFVACPFGPAGARMYRTGDLVRWGSNGQLEYIERTDRQVQIRGFRVELGGIEHVLTGLPGVAQAVAVLRENEVSGKGIVAYVVPEPDVAEADAGVQTLLAELSEYLRGRLADHLVPSALVPLPEIPLTPDGRLDHGALPSEDTNTANSRGPRNSHEEKMCALFSELLGLERVGIDDDFFELGGHSMLATRLSARIRDEFDIDMPLRTIIKYPTVGELAALLIVGTPGEVSDPFAVVLPLNSDPGTGKLPLWYFHGGGGLGWPFFSFALHAQDRPNYALQSRGWNGVDKLTGSVEEMVEDYVDEMVKIQPEGPFHLIGWSYGGTVVQAVAEAIDRRGREIAFVAILDSQPAGSHYKEYYKAMHAGRTFSDYQTEIKDHLGQYFGTENRQHLVDTLAKILANNTAIMSRFESPVYRGDVLFFNATLEENQYVHLWRPYILGPIEIHDVRAVHHEMHMPEPVAQIMEVINRKLAA</sequence>
<evidence type="ECO:0000256" key="4">
    <source>
        <dbReference type="SAM" id="MobiDB-lite"/>
    </source>
</evidence>
<evidence type="ECO:0000313" key="7">
    <source>
        <dbReference type="Proteomes" id="UP001165590"/>
    </source>
</evidence>
<dbReference type="Gene3D" id="2.30.38.10">
    <property type="entry name" value="Luciferase, Domain 3"/>
    <property type="match status" value="1"/>
</dbReference>
<dbReference type="InterPro" id="IPR045851">
    <property type="entry name" value="AMP-bd_C_sf"/>
</dbReference>
<dbReference type="Gene3D" id="3.40.50.980">
    <property type="match status" value="2"/>
</dbReference>
<name>A0ABT3VGI7_9ACTN</name>
<evidence type="ECO:0000256" key="2">
    <source>
        <dbReference type="ARBA" id="ARBA00022450"/>
    </source>
</evidence>
<dbReference type="InterPro" id="IPR000873">
    <property type="entry name" value="AMP-dep_synth/lig_dom"/>
</dbReference>
<dbReference type="PANTHER" id="PTHR45527:SF1">
    <property type="entry name" value="FATTY ACID SYNTHASE"/>
    <property type="match status" value="1"/>
</dbReference>
<keyword evidence="7" id="KW-1185">Reference proteome</keyword>
<evidence type="ECO:0000256" key="1">
    <source>
        <dbReference type="ARBA" id="ARBA00001957"/>
    </source>
</evidence>
<protein>
    <submittedName>
        <fullName evidence="6">Amino acid adenylation domain-containing protein</fullName>
    </submittedName>
</protein>
<keyword evidence="3" id="KW-0597">Phosphoprotein</keyword>
<dbReference type="InterPro" id="IPR023213">
    <property type="entry name" value="CAT-like_dom_sf"/>
</dbReference>
<dbReference type="SUPFAM" id="SSF47336">
    <property type="entry name" value="ACP-like"/>
    <property type="match status" value="1"/>
</dbReference>
<dbReference type="Pfam" id="PF00668">
    <property type="entry name" value="Condensation"/>
    <property type="match status" value="1"/>
</dbReference>
<dbReference type="CDD" id="cd05930">
    <property type="entry name" value="A_NRPS"/>
    <property type="match status" value="1"/>
</dbReference>
<evidence type="ECO:0000256" key="3">
    <source>
        <dbReference type="ARBA" id="ARBA00022553"/>
    </source>
</evidence>
<dbReference type="Pfam" id="PF00975">
    <property type="entry name" value="Thioesterase"/>
    <property type="match status" value="1"/>
</dbReference>
<organism evidence="6 7">
    <name type="scientific">Streptomyces ortus</name>
    <dbReference type="NCBI Taxonomy" id="2867268"/>
    <lineage>
        <taxon>Bacteria</taxon>
        <taxon>Bacillati</taxon>
        <taxon>Actinomycetota</taxon>
        <taxon>Actinomycetes</taxon>
        <taxon>Kitasatosporales</taxon>
        <taxon>Streptomycetaceae</taxon>
        <taxon>Streptomyces</taxon>
    </lineage>
</organism>
<dbReference type="Proteomes" id="UP001165590">
    <property type="component" value="Unassembled WGS sequence"/>
</dbReference>
<accession>A0ABT3VGI7</accession>
<dbReference type="InterPro" id="IPR036736">
    <property type="entry name" value="ACP-like_sf"/>
</dbReference>
<dbReference type="InterPro" id="IPR010071">
    <property type="entry name" value="AA_adenyl_dom"/>
</dbReference>
<dbReference type="InterPro" id="IPR025110">
    <property type="entry name" value="AMP-bd_C"/>
</dbReference>
<comment type="cofactor">
    <cofactor evidence="1">
        <name>pantetheine 4'-phosphate</name>
        <dbReference type="ChEBI" id="CHEBI:47942"/>
    </cofactor>
</comment>
<dbReference type="InterPro" id="IPR009081">
    <property type="entry name" value="PP-bd_ACP"/>
</dbReference>
<dbReference type="PROSITE" id="PS00012">
    <property type="entry name" value="PHOSPHOPANTETHEINE"/>
    <property type="match status" value="1"/>
</dbReference>
<dbReference type="CDD" id="cd19540">
    <property type="entry name" value="LCL_NRPS-like"/>
    <property type="match status" value="1"/>
</dbReference>
<dbReference type="NCBIfam" id="TIGR01733">
    <property type="entry name" value="AA-adenyl-dom"/>
    <property type="match status" value="1"/>
</dbReference>
<dbReference type="RefSeq" id="WP_267030133.1">
    <property type="nucleotide sequence ID" value="NZ_JAIFZO010000002.1"/>
</dbReference>
<dbReference type="Gene3D" id="3.30.559.30">
    <property type="entry name" value="Nonribosomal peptide synthetase, condensation domain"/>
    <property type="match status" value="1"/>
</dbReference>
<gene>
    <name evidence="6" type="ORF">K3769_34340</name>
</gene>
<proteinExistence type="predicted"/>
<dbReference type="InterPro" id="IPR001242">
    <property type="entry name" value="Condensation_dom"/>
</dbReference>
<dbReference type="Pfam" id="PF00550">
    <property type="entry name" value="PP-binding"/>
    <property type="match status" value="1"/>
</dbReference>